<organism evidence="3 4">
    <name type="scientific">Candidatus Campbellbacteria bacterium RIFOXYC2_FULL_35_25</name>
    <dbReference type="NCBI Taxonomy" id="1797582"/>
    <lineage>
        <taxon>Bacteria</taxon>
        <taxon>Candidatus Campbelliibacteriota</taxon>
    </lineage>
</organism>
<dbReference type="STRING" id="1797582.A2442_03425"/>
<sequence length="460" mass="51196">MKRYIIAGVLFLFAIFYGHWWSSTFAIVIAGIFLWKEILQLSQWLNSKVRKNLSPEVDDWLEPLDEESEETVVEENKEGFNGRIFWIGVIITFLFLMVTSAILHNNEVFSEIFGQQWSWGWALALSTAFYVIVSWKVVGPQEKGGRFLLGIYTGLVKPGPVFVPALLCHLELVTRLEIPMELPDEPENIFREEGSVPEGDKRVPPIRIPFGPASNQNNQEFEIEEDDPFNKRMTQEVVPVVTLQIDSFWKFFTTIGSREQLRRQLEDAAVTMLLEEFTKVTPAVVLKNMGQYNEKLKKAVLERVGFGTPRWWGVNIIKAEIKLINFSKSLNKEVQLMAEAGAKKRSQVTLAEGEKQSEELRGQGKGAAEKAVLVGRTDGLRHMMNELGVSGSEVLGAETARGITSNPGQRTIIAGAGGFGDLAATAGTVFDAVKSSAPVPETTSLPVKPAPVVEEPADET</sequence>
<dbReference type="EMBL" id="MFAE01000012">
    <property type="protein sequence ID" value="OGD66907.1"/>
    <property type="molecule type" value="Genomic_DNA"/>
</dbReference>
<accession>A0A1F5EHJ5</accession>
<evidence type="ECO:0008006" key="5">
    <source>
        <dbReference type="Google" id="ProtNLM"/>
    </source>
</evidence>
<evidence type="ECO:0000256" key="2">
    <source>
        <dbReference type="SAM" id="Phobius"/>
    </source>
</evidence>
<proteinExistence type="predicted"/>
<feature type="transmembrane region" description="Helical" evidence="2">
    <location>
        <begin position="116"/>
        <end position="135"/>
    </location>
</feature>
<keyword evidence="2" id="KW-1133">Transmembrane helix</keyword>
<keyword evidence="2" id="KW-0812">Transmembrane</keyword>
<feature type="transmembrane region" description="Helical" evidence="2">
    <location>
        <begin position="6"/>
        <end position="35"/>
    </location>
</feature>
<dbReference type="Proteomes" id="UP000179003">
    <property type="component" value="Unassembled WGS sequence"/>
</dbReference>
<evidence type="ECO:0000313" key="4">
    <source>
        <dbReference type="Proteomes" id="UP000179003"/>
    </source>
</evidence>
<protein>
    <recommendedName>
        <fullName evidence="5">Band 7 domain-containing protein</fullName>
    </recommendedName>
</protein>
<keyword evidence="2" id="KW-0472">Membrane</keyword>
<feature type="transmembrane region" description="Helical" evidence="2">
    <location>
        <begin position="84"/>
        <end position="104"/>
    </location>
</feature>
<name>A0A1F5EHJ5_9BACT</name>
<evidence type="ECO:0000313" key="3">
    <source>
        <dbReference type="EMBL" id="OGD66907.1"/>
    </source>
</evidence>
<comment type="caution">
    <text evidence="3">The sequence shown here is derived from an EMBL/GenBank/DDBJ whole genome shotgun (WGS) entry which is preliminary data.</text>
</comment>
<reference evidence="3 4" key="1">
    <citation type="journal article" date="2016" name="Nat. Commun.">
        <title>Thousands of microbial genomes shed light on interconnected biogeochemical processes in an aquifer system.</title>
        <authorList>
            <person name="Anantharaman K."/>
            <person name="Brown C.T."/>
            <person name="Hug L.A."/>
            <person name="Sharon I."/>
            <person name="Castelle C.J."/>
            <person name="Probst A.J."/>
            <person name="Thomas B.C."/>
            <person name="Singh A."/>
            <person name="Wilkins M.J."/>
            <person name="Karaoz U."/>
            <person name="Brodie E.L."/>
            <person name="Williams K.H."/>
            <person name="Hubbard S.S."/>
            <person name="Banfield J.F."/>
        </authorList>
    </citation>
    <scope>NUCLEOTIDE SEQUENCE [LARGE SCALE GENOMIC DNA]</scope>
</reference>
<feature type="region of interest" description="Disordered" evidence="1">
    <location>
        <begin position="438"/>
        <end position="460"/>
    </location>
</feature>
<evidence type="ECO:0000256" key="1">
    <source>
        <dbReference type="SAM" id="MobiDB-lite"/>
    </source>
</evidence>
<gene>
    <name evidence="3" type="ORF">A2442_03425</name>
</gene>
<dbReference type="AlphaFoldDB" id="A0A1F5EHJ5"/>